<dbReference type="AlphaFoldDB" id="A0A4V3A2R1"/>
<dbReference type="PANTHER" id="PTHR47129:SF1">
    <property type="entry name" value="NMRA-LIKE DOMAIN-CONTAINING PROTEIN"/>
    <property type="match status" value="1"/>
</dbReference>
<feature type="domain" description="NAD(P)-binding" evidence="1">
    <location>
        <begin position="8"/>
        <end position="153"/>
    </location>
</feature>
<dbReference type="Gene3D" id="3.90.25.10">
    <property type="entry name" value="UDP-galactose 4-epimerase, domain 1"/>
    <property type="match status" value="1"/>
</dbReference>
<keyword evidence="3" id="KW-1185">Reference proteome</keyword>
<reference evidence="2 3" key="1">
    <citation type="journal article" date="2019" name="Appl. Microbiol. Biotechnol.">
        <title>Uncovering carbohydrate metabolism through a genotype-phenotype association study of 56 lactic acid bacteria genomes.</title>
        <authorList>
            <person name="Buron-Moles G."/>
            <person name="Chailyan A."/>
            <person name="Dolejs I."/>
            <person name="Forster J."/>
            <person name="Miks M.H."/>
        </authorList>
    </citation>
    <scope>NUCLEOTIDE SEQUENCE [LARGE SCALE GENOMIC DNA]</scope>
    <source>
        <strain evidence="2 3">ATCC 29644</strain>
    </source>
</reference>
<evidence type="ECO:0000313" key="3">
    <source>
        <dbReference type="Proteomes" id="UP000295257"/>
    </source>
</evidence>
<evidence type="ECO:0000313" key="2">
    <source>
        <dbReference type="EMBL" id="TDG70034.1"/>
    </source>
</evidence>
<dbReference type="OrthoDB" id="152510at2"/>
<dbReference type="InterPro" id="IPR036291">
    <property type="entry name" value="NAD(P)-bd_dom_sf"/>
</dbReference>
<dbReference type="Pfam" id="PF13460">
    <property type="entry name" value="NAD_binding_10"/>
    <property type="match status" value="1"/>
</dbReference>
<comment type="caution">
    <text evidence="2">The sequence shown here is derived from an EMBL/GenBank/DDBJ whole genome shotgun (WGS) entry which is preliminary data.</text>
</comment>
<sequence length="278" mass="29935">MTKYAITGATGRFGQNALKKLVELVPATDVVALARNTQKAQATVPNGVEVRLGDYNDVGQLTESLQGIDKLLFVSSQPGGEVARAIQHENVLTAAKNAGVKYIAYTSFPHADTATAPLANDHQLTEKLLKESGIDYSFLRNNWYLENEADSLKAAVTQGLVYSTDGKAGWALESEYSEAAALVLVQDNPKKVYEFSGKSRTYQDLADALKVTATKLSDAEYGKVLQKSGMDEGTVQMILSFQDLITQGNLAETTTDLPEVLGRELTPLSEALGTVIGK</sequence>
<dbReference type="EMBL" id="PUFN01000028">
    <property type="protein sequence ID" value="TDG70034.1"/>
    <property type="molecule type" value="Genomic_DNA"/>
</dbReference>
<dbReference type="PANTHER" id="PTHR47129">
    <property type="entry name" value="QUINONE OXIDOREDUCTASE 2"/>
    <property type="match status" value="1"/>
</dbReference>
<dbReference type="Gene3D" id="3.40.50.720">
    <property type="entry name" value="NAD(P)-binding Rossmann-like Domain"/>
    <property type="match status" value="1"/>
</dbReference>
<organism evidence="2 3">
    <name type="scientific">Companilactobacillus farciminis</name>
    <dbReference type="NCBI Taxonomy" id="1612"/>
    <lineage>
        <taxon>Bacteria</taxon>
        <taxon>Bacillati</taxon>
        <taxon>Bacillota</taxon>
        <taxon>Bacilli</taxon>
        <taxon>Lactobacillales</taxon>
        <taxon>Lactobacillaceae</taxon>
        <taxon>Companilactobacillus</taxon>
    </lineage>
</organism>
<dbReference type="InterPro" id="IPR052718">
    <property type="entry name" value="NmrA-type_oxidoreductase"/>
</dbReference>
<protein>
    <recommendedName>
        <fullName evidence="1">NAD(P)-binding domain-containing protein</fullName>
    </recommendedName>
</protein>
<dbReference type="InterPro" id="IPR016040">
    <property type="entry name" value="NAD(P)-bd_dom"/>
</dbReference>
<dbReference type="SUPFAM" id="SSF51735">
    <property type="entry name" value="NAD(P)-binding Rossmann-fold domains"/>
    <property type="match status" value="1"/>
</dbReference>
<name>A0A4V3A2R1_9LACO</name>
<evidence type="ECO:0000259" key="1">
    <source>
        <dbReference type="Pfam" id="PF13460"/>
    </source>
</evidence>
<accession>A0A4V3A2R1</accession>
<dbReference type="RefSeq" id="WP_010017903.1">
    <property type="nucleotide sequence ID" value="NZ_CAJJMR010000009.1"/>
</dbReference>
<proteinExistence type="predicted"/>
<dbReference type="Proteomes" id="UP000295257">
    <property type="component" value="Unassembled WGS sequence"/>
</dbReference>
<gene>
    <name evidence="2" type="ORF">C5L30_001765</name>
</gene>
<dbReference type="STRING" id="1612.ABB44_04220"/>